<evidence type="ECO:0000256" key="6">
    <source>
        <dbReference type="ARBA" id="ARBA00023004"/>
    </source>
</evidence>
<keyword evidence="7 8" id="KW-0411">Iron-sulfur</keyword>
<dbReference type="PANTHER" id="PTHR10849:SF20">
    <property type="entry name" value="NADH DEHYDROGENASE [UBIQUINONE] IRON-SULFUR PROTEIN 8, MITOCHONDRIAL"/>
    <property type="match status" value="1"/>
</dbReference>
<evidence type="ECO:0000256" key="9">
    <source>
        <dbReference type="SAM" id="MobiDB-lite"/>
    </source>
</evidence>
<keyword evidence="4" id="KW-0677">Repeat</keyword>
<feature type="region of interest" description="Disordered" evidence="9">
    <location>
        <begin position="157"/>
        <end position="176"/>
    </location>
</feature>
<keyword evidence="8" id="KW-0520">NAD</keyword>
<feature type="binding site" evidence="8">
    <location>
        <position position="106"/>
    </location>
    <ligand>
        <name>[4Fe-4S] cluster</name>
        <dbReference type="ChEBI" id="CHEBI:49883"/>
        <label>1</label>
    </ligand>
</feature>
<dbReference type="PROSITE" id="PS00198">
    <property type="entry name" value="4FE4S_FER_1"/>
    <property type="match status" value="1"/>
</dbReference>
<feature type="binding site" evidence="8">
    <location>
        <position position="96"/>
    </location>
    <ligand>
        <name>[4Fe-4S] cluster</name>
        <dbReference type="ChEBI" id="CHEBI:49883"/>
        <label>2</label>
    </ligand>
</feature>
<comment type="cofactor">
    <cofactor evidence="8">
        <name>[4Fe-4S] cluster</name>
        <dbReference type="ChEBI" id="CHEBI:49883"/>
    </cofactor>
    <text evidence="8">Binds 2 [4Fe-4S] clusters per subunit.</text>
</comment>
<dbReference type="EMBL" id="JAEMHL010000001">
    <property type="protein sequence ID" value="MBJ6748806.1"/>
    <property type="molecule type" value="Genomic_DNA"/>
</dbReference>
<accession>A0ABS0Y941</accession>
<evidence type="ECO:0000313" key="12">
    <source>
        <dbReference type="Proteomes" id="UP000614714"/>
    </source>
</evidence>
<name>A0ABS0Y941_9BACT</name>
<feature type="binding site" evidence="8">
    <location>
        <position position="60"/>
    </location>
    <ligand>
        <name>[4Fe-4S] cluster</name>
        <dbReference type="ChEBI" id="CHEBI:49883"/>
        <label>1</label>
    </ligand>
</feature>
<comment type="subcellular location">
    <subcellularLocation>
        <location evidence="8">Cell membrane</location>
        <topology evidence="8">Peripheral membrane protein</topology>
    </subcellularLocation>
</comment>
<dbReference type="HAMAP" id="MF_01351">
    <property type="entry name" value="NDH1_NuoI"/>
    <property type="match status" value="1"/>
</dbReference>
<dbReference type="NCBIfam" id="NF004536">
    <property type="entry name" value="PRK05888.1-1"/>
    <property type="match status" value="1"/>
</dbReference>
<evidence type="ECO:0000256" key="1">
    <source>
        <dbReference type="ARBA" id="ARBA00010277"/>
    </source>
</evidence>
<keyword evidence="8" id="KW-1003">Cell membrane</keyword>
<evidence type="ECO:0000256" key="8">
    <source>
        <dbReference type="HAMAP-Rule" id="MF_01351"/>
    </source>
</evidence>
<dbReference type="EC" id="7.1.1.-" evidence="8"/>
<keyword evidence="5 8" id="KW-1278">Translocase</keyword>
<dbReference type="GO" id="GO:0016491">
    <property type="term" value="F:oxidoreductase activity"/>
    <property type="evidence" value="ECO:0007669"/>
    <property type="project" value="UniProtKB-KW"/>
</dbReference>
<dbReference type="Gene3D" id="3.30.70.3270">
    <property type="match status" value="1"/>
</dbReference>
<dbReference type="InterPro" id="IPR017896">
    <property type="entry name" value="4Fe4S_Fe-S-bd"/>
</dbReference>
<evidence type="ECO:0000256" key="5">
    <source>
        <dbReference type="ARBA" id="ARBA00022967"/>
    </source>
</evidence>
<evidence type="ECO:0000259" key="10">
    <source>
        <dbReference type="PROSITE" id="PS51379"/>
    </source>
</evidence>
<keyword evidence="12" id="KW-1185">Reference proteome</keyword>
<protein>
    <recommendedName>
        <fullName evidence="8">NADH-quinone oxidoreductase subunit I</fullName>
        <ecNumber evidence="8">7.1.1.-</ecNumber>
    </recommendedName>
    <alternativeName>
        <fullName evidence="8">NADH dehydrogenase I subunit I</fullName>
    </alternativeName>
    <alternativeName>
        <fullName evidence="8">NDH-1 subunit I</fullName>
    </alternativeName>
</protein>
<sequence length="176" mass="19600">MPILNDIKEILTGLSITFRHIFRKPVTVQFPEERRAMPERFRGSIVLTRDPDGAERCVACYLCSGACPVDCISMAAAEGENGLRYAAWFRINFSRCILCGMCAEACPTLAIQMSPEMFHCKRQVIDMVYEKEDLLIDGTGKDPNYNFYRHAGTGVVQPRGHGAGEQAPADPRSLLP</sequence>
<dbReference type="NCBIfam" id="TIGR01971">
    <property type="entry name" value="NuoI"/>
    <property type="match status" value="1"/>
</dbReference>
<comment type="subunit">
    <text evidence="8">NDH-1 is composed of 14 different subunits. Subunits NuoA, H, J, K, L, M, N constitute the membrane sector of the complex.</text>
</comment>
<evidence type="ECO:0000256" key="3">
    <source>
        <dbReference type="ARBA" id="ARBA00022723"/>
    </source>
</evidence>
<comment type="function">
    <text evidence="8">NDH-1 shuttles electrons from NADH, via FMN and iron-sulfur (Fe-S) centers, to quinones in the respiratory chain. The immediate electron acceptor for the enzyme in this species is believed to be ubiquinone. Couples the redox reaction to proton translocation (for every two electrons transferred, four hydrogen ions are translocated across the cytoplasmic membrane), and thus conserves the redox energy in a proton gradient.</text>
</comment>
<dbReference type="RefSeq" id="WP_199387380.1">
    <property type="nucleotide sequence ID" value="NZ_JAEMHL010000001.1"/>
</dbReference>
<keyword evidence="8" id="KW-0874">Quinone</keyword>
<feature type="binding site" evidence="8">
    <location>
        <position position="63"/>
    </location>
    <ligand>
        <name>[4Fe-4S] cluster</name>
        <dbReference type="ChEBI" id="CHEBI:49883"/>
        <label>1</label>
    </ligand>
</feature>
<keyword evidence="11" id="KW-0560">Oxidoreductase</keyword>
<dbReference type="Pfam" id="PF12838">
    <property type="entry name" value="Fer4_7"/>
    <property type="match status" value="1"/>
</dbReference>
<reference evidence="11 12" key="1">
    <citation type="submission" date="2020-12" db="EMBL/GenBank/DDBJ databases">
        <title>Geomonas sp. Red421, isolated from paddy soil.</title>
        <authorList>
            <person name="Xu Z."/>
            <person name="Zhang Z."/>
            <person name="Masuda Y."/>
            <person name="Itoh H."/>
            <person name="Senoo K."/>
        </authorList>
    </citation>
    <scope>NUCLEOTIDE SEQUENCE [LARGE SCALE GENOMIC DNA]</scope>
    <source>
        <strain evidence="11 12">Red421</strain>
    </source>
</reference>
<dbReference type="PROSITE" id="PS51379">
    <property type="entry name" value="4FE4S_FER_2"/>
    <property type="match status" value="2"/>
</dbReference>
<gene>
    <name evidence="8 11" type="primary">nuoI</name>
    <name evidence="11" type="ORF">JFN91_01115</name>
</gene>
<evidence type="ECO:0000256" key="2">
    <source>
        <dbReference type="ARBA" id="ARBA00022485"/>
    </source>
</evidence>
<feature type="domain" description="4Fe-4S ferredoxin-type" evidence="10">
    <location>
        <begin position="87"/>
        <end position="116"/>
    </location>
</feature>
<evidence type="ECO:0000313" key="11">
    <source>
        <dbReference type="EMBL" id="MBJ6748806.1"/>
    </source>
</evidence>
<keyword evidence="2 8" id="KW-0004">4Fe-4S</keyword>
<dbReference type="PANTHER" id="PTHR10849">
    <property type="entry name" value="NADH DEHYDROGENASE UBIQUINONE IRON-SULFUR PROTEIN 8, MITOCHONDRIAL"/>
    <property type="match status" value="1"/>
</dbReference>
<evidence type="ECO:0000256" key="4">
    <source>
        <dbReference type="ARBA" id="ARBA00022737"/>
    </source>
</evidence>
<dbReference type="InterPro" id="IPR010226">
    <property type="entry name" value="NADH_quinone_OxRdtase_chainI"/>
</dbReference>
<dbReference type="InterPro" id="IPR017900">
    <property type="entry name" value="4Fe4S_Fe_S_CS"/>
</dbReference>
<keyword evidence="6 8" id="KW-0408">Iron</keyword>
<feature type="binding site" evidence="8">
    <location>
        <position position="67"/>
    </location>
    <ligand>
        <name>[4Fe-4S] cluster</name>
        <dbReference type="ChEBI" id="CHEBI:49883"/>
        <label>2</label>
    </ligand>
</feature>
<dbReference type="Proteomes" id="UP000614714">
    <property type="component" value="Unassembled WGS sequence"/>
</dbReference>
<keyword evidence="8" id="KW-0472">Membrane</keyword>
<comment type="similarity">
    <text evidence="1 8">Belongs to the complex I 23 kDa subunit family.</text>
</comment>
<feature type="binding site" evidence="8">
    <location>
        <position position="57"/>
    </location>
    <ligand>
        <name>[4Fe-4S] cluster</name>
        <dbReference type="ChEBI" id="CHEBI:49883"/>
        <label>1</label>
    </ligand>
</feature>
<feature type="binding site" evidence="8">
    <location>
        <position position="102"/>
    </location>
    <ligand>
        <name>[4Fe-4S] cluster</name>
        <dbReference type="ChEBI" id="CHEBI:49883"/>
        <label>2</label>
    </ligand>
</feature>
<feature type="binding site" evidence="8">
    <location>
        <position position="99"/>
    </location>
    <ligand>
        <name>[4Fe-4S] cluster</name>
        <dbReference type="ChEBI" id="CHEBI:49883"/>
        <label>2</label>
    </ligand>
</feature>
<keyword evidence="8" id="KW-0830">Ubiquinone</keyword>
<keyword evidence="3 8" id="KW-0479">Metal-binding</keyword>
<comment type="catalytic activity">
    <reaction evidence="8">
        <text>a quinone + NADH + 5 H(+)(in) = a quinol + NAD(+) + 4 H(+)(out)</text>
        <dbReference type="Rhea" id="RHEA:57888"/>
        <dbReference type="ChEBI" id="CHEBI:15378"/>
        <dbReference type="ChEBI" id="CHEBI:24646"/>
        <dbReference type="ChEBI" id="CHEBI:57540"/>
        <dbReference type="ChEBI" id="CHEBI:57945"/>
        <dbReference type="ChEBI" id="CHEBI:132124"/>
    </reaction>
</comment>
<organism evidence="11 12">
    <name type="scientific">Geomonas anaerohicana</name>
    <dbReference type="NCBI Taxonomy" id="2798583"/>
    <lineage>
        <taxon>Bacteria</taxon>
        <taxon>Pseudomonadati</taxon>
        <taxon>Thermodesulfobacteriota</taxon>
        <taxon>Desulfuromonadia</taxon>
        <taxon>Geobacterales</taxon>
        <taxon>Geobacteraceae</taxon>
        <taxon>Geomonas</taxon>
    </lineage>
</organism>
<evidence type="ECO:0000256" key="7">
    <source>
        <dbReference type="ARBA" id="ARBA00023014"/>
    </source>
</evidence>
<comment type="caution">
    <text evidence="11">The sequence shown here is derived from an EMBL/GenBank/DDBJ whole genome shotgun (WGS) entry which is preliminary data.</text>
</comment>
<feature type="domain" description="4Fe-4S ferredoxin-type" evidence="10">
    <location>
        <begin position="45"/>
        <end position="77"/>
    </location>
</feature>
<dbReference type="SUPFAM" id="SSF54862">
    <property type="entry name" value="4Fe-4S ferredoxins"/>
    <property type="match status" value="1"/>
</dbReference>
<proteinExistence type="inferred from homology"/>